<name>X8IXR7_9AGAM</name>
<organism evidence="3 4">
    <name type="scientific">Rhizoctonia solani AG-3 Rhs1AP</name>
    <dbReference type="NCBI Taxonomy" id="1086054"/>
    <lineage>
        <taxon>Eukaryota</taxon>
        <taxon>Fungi</taxon>
        <taxon>Dikarya</taxon>
        <taxon>Basidiomycota</taxon>
        <taxon>Agaricomycotina</taxon>
        <taxon>Agaricomycetes</taxon>
        <taxon>Cantharellales</taxon>
        <taxon>Ceratobasidiaceae</taxon>
        <taxon>Rhizoctonia</taxon>
    </lineage>
</organism>
<feature type="domain" description="HNH nuclease" evidence="2">
    <location>
        <begin position="74"/>
        <end position="138"/>
    </location>
</feature>
<feature type="compositionally biased region" description="Polar residues" evidence="1">
    <location>
        <begin position="28"/>
        <end position="45"/>
    </location>
</feature>
<dbReference type="AlphaFoldDB" id="X8IXR7"/>
<accession>X8IXR7</accession>
<gene>
    <name evidence="3" type="ORF">RSOL_077070</name>
</gene>
<feature type="region of interest" description="Disordered" evidence="1">
    <location>
        <begin position="1"/>
        <end position="45"/>
    </location>
</feature>
<protein>
    <recommendedName>
        <fullName evidence="2">HNH nuclease domain-containing protein</fullName>
    </recommendedName>
</protein>
<dbReference type="OrthoDB" id="3133596at2759"/>
<evidence type="ECO:0000313" key="3">
    <source>
        <dbReference type="EMBL" id="EUC54928.1"/>
    </source>
</evidence>
<dbReference type="Proteomes" id="UP000030108">
    <property type="component" value="Unassembled WGS sequence"/>
</dbReference>
<proteinExistence type="predicted"/>
<dbReference type="Pfam" id="PF13391">
    <property type="entry name" value="HNH_2"/>
    <property type="match status" value="1"/>
</dbReference>
<reference evidence="4" key="1">
    <citation type="journal article" date="2014" name="Genome Announc.">
        <title>Draft genome sequence of the plant-pathogenic soil fungus Rhizoctonia solani anastomosis group 3 strain Rhs1AP.</title>
        <authorList>
            <person name="Cubeta M.A."/>
            <person name="Thomas E."/>
            <person name="Dean R.A."/>
            <person name="Jabaji S."/>
            <person name="Neate S.M."/>
            <person name="Tavantzis S."/>
            <person name="Toda T."/>
            <person name="Vilgalys R."/>
            <person name="Bharathan N."/>
            <person name="Fedorova-Abrams N."/>
            <person name="Pakala S.B."/>
            <person name="Pakala S.M."/>
            <person name="Zafar N."/>
            <person name="Joardar V."/>
            <person name="Losada L."/>
            <person name="Nierman W.C."/>
        </authorList>
    </citation>
    <scope>NUCLEOTIDE SEQUENCE [LARGE SCALE GENOMIC DNA]</scope>
    <source>
        <strain evidence="4">AG-3</strain>
    </source>
</reference>
<dbReference type="EMBL" id="JATN01000322">
    <property type="protein sequence ID" value="EUC54928.1"/>
    <property type="molecule type" value="Genomic_DNA"/>
</dbReference>
<dbReference type="InterPro" id="IPR003615">
    <property type="entry name" value="HNH_nuc"/>
</dbReference>
<evidence type="ECO:0000313" key="4">
    <source>
        <dbReference type="Proteomes" id="UP000030108"/>
    </source>
</evidence>
<comment type="caution">
    <text evidence="3">The sequence shown here is derived from an EMBL/GenBank/DDBJ whole genome shotgun (WGS) entry which is preliminary data.</text>
</comment>
<evidence type="ECO:0000256" key="1">
    <source>
        <dbReference type="SAM" id="MobiDB-lite"/>
    </source>
</evidence>
<sequence length="201" mass="22725">MDDITQTPSPASDHNDADYIEPSARGAQRTQSRGTNSRVSAISRDSTARFSTTSCASDKAKKSLTATAPDGKQCLITHQTAPLECSHLVARNTRDIIRMRIENVWGMEIGKFYIHDAYNMLWLSRNMHVFFDDYNWALLPTEEDLEAVVAFDDSRAGNLRAPSHYLQALPNRIWNYHLVLFRPEPTMILRLGTNPGSYVVH</sequence>
<feature type="compositionally biased region" description="Polar residues" evidence="1">
    <location>
        <begin position="1"/>
        <end position="12"/>
    </location>
</feature>
<evidence type="ECO:0000259" key="2">
    <source>
        <dbReference type="Pfam" id="PF13391"/>
    </source>
</evidence>